<sequence>MMHTYPPPPSPLKAMRRNPTSNPSPPPLASDGDSTNPQRQEGSGDKSPPLRSRPRQQEINNSNNSWTNVEVPASDTARLIRGRGWGPGGGCVLEHLHIPSFGRCLEILWWL</sequence>
<organism evidence="2">
    <name type="scientific">Pseudogymnoascus destructans</name>
    <dbReference type="NCBI Taxonomy" id="655981"/>
    <lineage>
        <taxon>Eukaryota</taxon>
        <taxon>Fungi</taxon>
        <taxon>Dikarya</taxon>
        <taxon>Ascomycota</taxon>
        <taxon>Pezizomycotina</taxon>
        <taxon>Leotiomycetes</taxon>
        <taxon>Thelebolales</taxon>
        <taxon>Thelebolaceae</taxon>
        <taxon>Pseudogymnoascus</taxon>
    </lineage>
</organism>
<feature type="compositionally biased region" description="Polar residues" evidence="1">
    <location>
        <begin position="32"/>
        <end position="41"/>
    </location>
</feature>
<gene>
    <name evidence="2" type="ORF">VC83_01090</name>
</gene>
<reference evidence="2" key="1">
    <citation type="submission" date="2016-03" db="EMBL/GenBank/DDBJ databases">
        <title>Updated assembly of Pseudogymnoascus destructans, the fungus causing white-nose syndrome of bats.</title>
        <authorList>
            <person name="Palmer J.M."/>
            <person name="Drees K.P."/>
            <person name="Foster J.T."/>
            <person name="Lindner D.L."/>
        </authorList>
    </citation>
    <scope>NUCLEOTIDE SEQUENCE [LARGE SCALE GENOMIC DNA]</scope>
    <source>
        <strain evidence="2">20631-21</strain>
    </source>
</reference>
<dbReference type="RefSeq" id="XP_024327550.1">
    <property type="nucleotide sequence ID" value="XM_024464775.1"/>
</dbReference>
<dbReference type="EMBL" id="KV441387">
    <property type="protein sequence ID" value="OAF62278.1"/>
    <property type="molecule type" value="Genomic_DNA"/>
</dbReference>
<proteinExistence type="predicted"/>
<evidence type="ECO:0000313" key="2">
    <source>
        <dbReference type="EMBL" id="OAF62278.1"/>
    </source>
</evidence>
<protein>
    <submittedName>
        <fullName evidence="2">Uncharacterized protein</fullName>
    </submittedName>
</protein>
<feature type="region of interest" description="Disordered" evidence="1">
    <location>
        <begin position="1"/>
        <end position="72"/>
    </location>
</feature>
<dbReference type="AlphaFoldDB" id="A0A177AJP6"/>
<feature type="compositionally biased region" description="Polar residues" evidence="1">
    <location>
        <begin position="57"/>
        <end position="68"/>
    </location>
</feature>
<feature type="compositionally biased region" description="Pro residues" evidence="1">
    <location>
        <begin position="1"/>
        <end position="11"/>
    </location>
</feature>
<accession>A0A177AJP6</accession>
<name>A0A177AJP6_9PEZI</name>
<dbReference type="Proteomes" id="UP000077154">
    <property type="component" value="Unassembled WGS sequence"/>
</dbReference>
<evidence type="ECO:0000256" key="1">
    <source>
        <dbReference type="SAM" id="MobiDB-lite"/>
    </source>
</evidence>
<dbReference type="GeneID" id="36284182"/>